<proteinExistence type="predicted"/>
<evidence type="ECO:0000313" key="2">
    <source>
        <dbReference type="EMBL" id="CAH0367763.1"/>
    </source>
</evidence>
<feature type="non-terminal residue" evidence="2">
    <location>
        <position position="1"/>
    </location>
</feature>
<evidence type="ECO:0000313" key="3">
    <source>
        <dbReference type="Proteomes" id="UP000789595"/>
    </source>
</evidence>
<feature type="compositionally biased region" description="Acidic residues" evidence="1">
    <location>
        <begin position="164"/>
        <end position="184"/>
    </location>
</feature>
<dbReference type="Proteomes" id="UP000789595">
    <property type="component" value="Unassembled WGS sequence"/>
</dbReference>
<organism evidence="2 3">
    <name type="scientific">Pelagomonas calceolata</name>
    <dbReference type="NCBI Taxonomy" id="35677"/>
    <lineage>
        <taxon>Eukaryota</taxon>
        <taxon>Sar</taxon>
        <taxon>Stramenopiles</taxon>
        <taxon>Ochrophyta</taxon>
        <taxon>Pelagophyceae</taxon>
        <taxon>Pelagomonadales</taxon>
        <taxon>Pelagomonadaceae</taxon>
        <taxon>Pelagomonas</taxon>
    </lineage>
</organism>
<feature type="region of interest" description="Disordered" evidence="1">
    <location>
        <begin position="19"/>
        <end position="44"/>
    </location>
</feature>
<keyword evidence="3" id="KW-1185">Reference proteome</keyword>
<protein>
    <submittedName>
        <fullName evidence="2">Uncharacterized protein</fullName>
    </submittedName>
</protein>
<dbReference type="EMBL" id="CAKKNE010000002">
    <property type="protein sequence ID" value="CAH0367763.1"/>
    <property type="molecule type" value="Genomic_DNA"/>
</dbReference>
<name>A0A8J2S8R8_9STRA</name>
<feature type="region of interest" description="Disordered" evidence="1">
    <location>
        <begin position="350"/>
        <end position="377"/>
    </location>
</feature>
<reference evidence="2" key="1">
    <citation type="submission" date="2021-11" db="EMBL/GenBank/DDBJ databases">
        <authorList>
            <consortium name="Genoscope - CEA"/>
            <person name="William W."/>
        </authorList>
    </citation>
    <scope>NUCLEOTIDE SEQUENCE</scope>
</reference>
<sequence>RKISEFDWRREKSATCELPEFAIAGDERQPEPPSKQNSSSRKRLTAPLLVSPAKTSLQSKGCADGQTQPPKSMAGLTIVTLAVGDRTRRITVTGGSDVDELRALICAAFQLPATTRTAPVALIARDTNVLVPLSVACARPDSLRAPAYGVLCVGGQLLLNEPAGDLESEDDEDTETESSEEEDQQVAPATDDSRDEQLDRLVAMIVKFASMLEASGHLSRDEAAVATALAERRDTVILAAYTLAAAAQDAGYLAALIRKVARDYLTKRTDASESFDGPRDHDVAGRLLHAVDELFVTDQLSVPQCRYLQSLVLLKNPVVFAAFEVYAQDGDADELFDTLLRVAERAGRASDEAAAEASTESEEEESEEEEEEVETDESLALFRGAICREVDDLLTKGELLPKAAKAVLTALRSEGTDSASPVDRALCRLARAAYEVYRLDRDRGELRQALLDACRAYAGLDAEPEAKPAPAPAPSGAAVLRECARWLVQSKTLDEAAAANFLRLAAGGDDRVAAALARYGRGGELEEFLTSLAAIATVEEDEEEVRSPQEPSKPATNDAEALKELAELVQCLAEDGKLQGSERELVEGLVKRGDARLLAAYDVYVDSQDVDDLVDTILRVARRDAELDAQDARPPQDFASVFAEITSSNLSEVEKAALQLCAARKDADLQAVLEVYRLEGDKDDLLDSVKRIARKTIDE</sequence>
<accession>A0A8J2S8R8</accession>
<dbReference type="AlphaFoldDB" id="A0A8J2S8R8"/>
<feature type="region of interest" description="Disordered" evidence="1">
    <location>
        <begin position="162"/>
        <end position="194"/>
    </location>
</feature>
<evidence type="ECO:0000256" key="1">
    <source>
        <dbReference type="SAM" id="MobiDB-lite"/>
    </source>
</evidence>
<dbReference type="OrthoDB" id="78779at2759"/>
<comment type="caution">
    <text evidence="2">The sequence shown here is derived from an EMBL/GenBank/DDBJ whole genome shotgun (WGS) entry which is preliminary data.</text>
</comment>
<feature type="compositionally biased region" description="Acidic residues" evidence="1">
    <location>
        <begin position="359"/>
        <end position="377"/>
    </location>
</feature>
<feature type="non-terminal residue" evidence="2">
    <location>
        <position position="699"/>
    </location>
</feature>
<gene>
    <name evidence="2" type="ORF">PECAL_2P08000</name>
</gene>